<accession>A0A948RWV5</accession>
<evidence type="ECO:0000256" key="2">
    <source>
        <dbReference type="ARBA" id="ARBA00022679"/>
    </source>
</evidence>
<gene>
    <name evidence="3" type="ORF">KJ970_16430</name>
</gene>
<dbReference type="EMBL" id="JAHJDP010000093">
    <property type="protein sequence ID" value="MBU2692508.1"/>
    <property type="molecule type" value="Genomic_DNA"/>
</dbReference>
<evidence type="ECO:0000313" key="4">
    <source>
        <dbReference type="Proteomes" id="UP000777784"/>
    </source>
</evidence>
<name>A0A948RWV5_UNCEI</name>
<protein>
    <submittedName>
        <fullName evidence="3">Glycosyltransferase family 4 protein</fullName>
    </submittedName>
</protein>
<dbReference type="AlphaFoldDB" id="A0A948RWV5"/>
<evidence type="ECO:0000256" key="1">
    <source>
        <dbReference type="ARBA" id="ARBA00022676"/>
    </source>
</evidence>
<proteinExistence type="predicted"/>
<dbReference type="CDD" id="cd03801">
    <property type="entry name" value="GT4_PimA-like"/>
    <property type="match status" value="1"/>
</dbReference>
<comment type="caution">
    <text evidence="3">The sequence shown here is derived from an EMBL/GenBank/DDBJ whole genome shotgun (WGS) entry which is preliminary data.</text>
</comment>
<reference evidence="3" key="1">
    <citation type="submission" date="2021-05" db="EMBL/GenBank/DDBJ databases">
        <title>Energy efficiency and biological interactions define the core microbiome of deep oligotrophic groundwater.</title>
        <authorList>
            <person name="Mehrshad M."/>
            <person name="Lopez-Fernandez M."/>
            <person name="Bell E."/>
            <person name="Bernier-Latmani R."/>
            <person name="Bertilsson S."/>
            <person name="Dopson M."/>
        </authorList>
    </citation>
    <scope>NUCLEOTIDE SEQUENCE</scope>
    <source>
        <strain evidence="3">Modern_marine.mb.64</strain>
    </source>
</reference>
<dbReference type="PANTHER" id="PTHR12526">
    <property type="entry name" value="GLYCOSYLTRANSFERASE"/>
    <property type="match status" value="1"/>
</dbReference>
<dbReference type="Proteomes" id="UP000777784">
    <property type="component" value="Unassembled WGS sequence"/>
</dbReference>
<keyword evidence="2" id="KW-0808">Transferase</keyword>
<sequence length="398" mass="44776">MRPRLLAVFPDRPWPPTAGNRVRNLSLLQALSGSFQLTIVYLAHGPEEADPPEELQKLGRVVPFLAPHKRSRFSWIRNHLRARLRNFEGLSRIAYFQSPPEFGKRVEAILKEESFDIVHVAYWYTLRHLFPFPRPPLWCLDTHDVFFEREALLYGRIPPRAKSEELRMLRAYDAVIAITPRDGLIFKPLLSEETQLIEVGMGVDAKRWSEADPAPDLPPDRDWIVFYGAMGTKPNLIAVKELTENIFPGILAQWPRAGLLLLGSSPHPDIIALGRRPEIHVPGTVPDPANYLRAGRVLTLPLRVCSGFRSRAVEALAAGIPIVAYPEAMDGLKVESGRHWVAAGNPQEMITAVVGLLKDQATAGKMAALAQKEVVEQYTWKLTYGRLATIYLDLLLEN</sequence>
<evidence type="ECO:0000313" key="3">
    <source>
        <dbReference type="EMBL" id="MBU2692508.1"/>
    </source>
</evidence>
<dbReference type="PANTHER" id="PTHR12526:SF510">
    <property type="entry name" value="D-INOSITOL 3-PHOSPHATE GLYCOSYLTRANSFERASE"/>
    <property type="match status" value="1"/>
</dbReference>
<dbReference type="GO" id="GO:0016757">
    <property type="term" value="F:glycosyltransferase activity"/>
    <property type="evidence" value="ECO:0007669"/>
    <property type="project" value="UniProtKB-KW"/>
</dbReference>
<organism evidence="3 4">
    <name type="scientific">Eiseniibacteriota bacterium</name>
    <dbReference type="NCBI Taxonomy" id="2212470"/>
    <lineage>
        <taxon>Bacteria</taxon>
        <taxon>Candidatus Eiseniibacteriota</taxon>
    </lineage>
</organism>
<dbReference type="Gene3D" id="3.40.50.2000">
    <property type="entry name" value="Glycogen Phosphorylase B"/>
    <property type="match status" value="2"/>
</dbReference>
<dbReference type="Pfam" id="PF13692">
    <property type="entry name" value="Glyco_trans_1_4"/>
    <property type="match status" value="1"/>
</dbReference>
<dbReference type="SUPFAM" id="SSF53756">
    <property type="entry name" value="UDP-Glycosyltransferase/glycogen phosphorylase"/>
    <property type="match status" value="1"/>
</dbReference>
<keyword evidence="1" id="KW-0328">Glycosyltransferase</keyword>